<proteinExistence type="predicted"/>
<keyword evidence="2" id="KW-1185">Reference proteome</keyword>
<gene>
    <name evidence="1" type="ORF">BaRGS_00000681</name>
</gene>
<reference evidence="1 2" key="1">
    <citation type="journal article" date="2023" name="Sci. Data">
        <title>Genome assembly of the Korean intertidal mud-creeper Batillaria attramentaria.</title>
        <authorList>
            <person name="Patra A.K."/>
            <person name="Ho P.T."/>
            <person name="Jun S."/>
            <person name="Lee S.J."/>
            <person name="Kim Y."/>
            <person name="Won Y.J."/>
        </authorList>
    </citation>
    <scope>NUCLEOTIDE SEQUENCE [LARGE SCALE GENOMIC DNA]</scope>
    <source>
        <strain evidence="1">Wonlab-2016</strain>
    </source>
</reference>
<sequence length="115" mass="13406">MCQADKHRHQPHYRRSDGHCRTVWGDVPRTMTHLNRSLSCGLVRYAAYHDTPQLIIVVRFGRYAAYHDTPQLIIVVRFGRYAACHDTPQLIIVWFGRYAAYRDTAQMVTVAVWFG</sequence>
<accession>A0ABD0M8D6</accession>
<name>A0ABD0M8D6_9CAEN</name>
<dbReference type="Proteomes" id="UP001519460">
    <property type="component" value="Unassembled WGS sequence"/>
</dbReference>
<organism evidence="1 2">
    <name type="scientific">Batillaria attramentaria</name>
    <dbReference type="NCBI Taxonomy" id="370345"/>
    <lineage>
        <taxon>Eukaryota</taxon>
        <taxon>Metazoa</taxon>
        <taxon>Spiralia</taxon>
        <taxon>Lophotrochozoa</taxon>
        <taxon>Mollusca</taxon>
        <taxon>Gastropoda</taxon>
        <taxon>Caenogastropoda</taxon>
        <taxon>Sorbeoconcha</taxon>
        <taxon>Cerithioidea</taxon>
        <taxon>Batillariidae</taxon>
        <taxon>Batillaria</taxon>
    </lineage>
</organism>
<evidence type="ECO:0000313" key="1">
    <source>
        <dbReference type="EMBL" id="KAK7507716.1"/>
    </source>
</evidence>
<dbReference type="AlphaFoldDB" id="A0ABD0M8D6"/>
<protein>
    <submittedName>
        <fullName evidence="1">Uncharacterized protein</fullName>
    </submittedName>
</protein>
<comment type="caution">
    <text evidence="1">The sequence shown here is derived from an EMBL/GenBank/DDBJ whole genome shotgun (WGS) entry which is preliminary data.</text>
</comment>
<dbReference type="EMBL" id="JACVVK020000003">
    <property type="protein sequence ID" value="KAK7507716.1"/>
    <property type="molecule type" value="Genomic_DNA"/>
</dbReference>
<evidence type="ECO:0000313" key="2">
    <source>
        <dbReference type="Proteomes" id="UP001519460"/>
    </source>
</evidence>